<name>A0A8T0IWW8_CERPU</name>
<comment type="caution">
    <text evidence="1">The sequence shown here is derived from an EMBL/GenBank/DDBJ whole genome shotgun (WGS) entry which is preliminary data.</text>
</comment>
<keyword evidence="2" id="KW-1185">Reference proteome</keyword>
<protein>
    <submittedName>
        <fullName evidence="1">Uncharacterized protein</fullName>
    </submittedName>
</protein>
<evidence type="ECO:0000313" key="1">
    <source>
        <dbReference type="EMBL" id="KAG0587171.1"/>
    </source>
</evidence>
<dbReference type="EMBL" id="CM026422">
    <property type="protein sequence ID" value="KAG0587171.1"/>
    <property type="molecule type" value="Genomic_DNA"/>
</dbReference>
<gene>
    <name evidence="1" type="ORF">KC19_2G145500</name>
</gene>
<evidence type="ECO:0000313" key="2">
    <source>
        <dbReference type="Proteomes" id="UP000822688"/>
    </source>
</evidence>
<accession>A0A8T0IWW8</accession>
<proteinExistence type="predicted"/>
<dbReference type="AlphaFoldDB" id="A0A8T0IWW8"/>
<organism evidence="1 2">
    <name type="scientific">Ceratodon purpureus</name>
    <name type="common">Fire moss</name>
    <name type="synonym">Dicranum purpureum</name>
    <dbReference type="NCBI Taxonomy" id="3225"/>
    <lineage>
        <taxon>Eukaryota</taxon>
        <taxon>Viridiplantae</taxon>
        <taxon>Streptophyta</taxon>
        <taxon>Embryophyta</taxon>
        <taxon>Bryophyta</taxon>
        <taxon>Bryophytina</taxon>
        <taxon>Bryopsida</taxon>
        <taxon>Dicranidae</taxon>
        <taxon>Pseudoditrichales</taxon>
        <taxon>Ditrichaceae</taxon>
        <taxon>Ceratodon</taxon>
    </lineage>
</organism>
<reference evidence="1" key="1">
    <citation type="submission" date="2020-06" db="EMBL/GenBank/DDBJ databases">
        <title>WGS assembly of Ceratodon purpureus strain R40.</title>
        <authorList>
            <person name="Carey S.B."/>
            <person name="Jenkins J."/>
            <person name="Shu S."/>
            <person name="Lovell J.T."/>
            <person name="Sreedasyam A."/>
            <person name="Maumus F."/>
            <person name="Tiley G.P."/>
            <person name="Fernandez-Pozo N."/>
            <person name="Barry K."/>
            <person name="Chen C."/>
            <person name="Wang M."/>
            <person name="Lipzen A."/>
            <person name="Daum C."/>
            <person name="Saski C.A."/>
            <person name="Payton A.C."/>
            <person name="Mcbreen J.C."/>
            <person name="Conrad R.E."/>
            <person name="Kollar L.M."/>
            <person name="Olsson S."/>
            <person name="Huttunen S."/>
            <person name="Landis J.B."/>
            <person name="Wickett N.J."/>
            <person name="Johnson M.G."/>
            <person name="Rensing S.A."/>
            <person name="Grimwood J."/>
            <person name="Schmutz J."/>
            <person name="Mcdaniel S.F."/>
        </authorList>
    </citation>
    <scope>NUCLEOTIDE SEQUENCE</scope>
    <source>
        <strain evidence="1">R40</strain>
    </source>
</reference>
<dbReference type="Proteomes" id="UP000822688">
    <property type="component" value="Chromosome 2"/>
</dbReference>
<sequence>MTVGKDSCCKSGLLGMDRIRLCKTAYYRFVQAEVENLPHGAQVPALNRSLGGSCYIVEVMRIPRPNLQMIISTS</sequence>